<evidence type="ECO:0000313" key="2">
    <source>
        <dbReference type="EMBL" id="VDM27123.1"/>
    </source>
</evidence>
<dbReference type="GO" id="GO:0004476">
    <property type="term" value="F:mannose-6-phosphate isomerase activity"/>
    <property type="evidence" value="ECO:0007669"/>
    <property type="project" value="InterPro"/>
</dbReference>
<accession>A0A0R3WXN3</accession>
<dbReference type="InterPro" id="IPR046457">
    <property type="entry name" value="PMI_typeI_cat"/>
</dbReference>
<dbReference type="Pfam" id="PF20511">
    <property type="entry name" value="PMI_typeI_cat"/>
    <property type="match status" value="1"/>
</dbReference>
<gene>
    <name evidence="2" type="ORF">TTAC_LOCUS5508</name>
</gene>
<evidence type="ECO:0000313" key="4">
    <source>
        <dbReference type="WBParaSite" id="TTAC_0000552301-mRNA-1"/>
    </source>
</evidence>
<feature type="domain" description="Phosphomannose isomerase type I catalytic" evidence="1">
    <location>
        <begin position="2"/>
        <end position="38"/>
    </location>
</feature>
<dbReference type="Gene3D" id="2.60.120.10">
    <property type="entry name" value="Jelly Rolls"/>
    <property type="match status" value="1"/>
</dbReference>
<dbReference type="InterPro" id="IPR014710">
    <property type="entry name" value="RmlC-like_jellyroll"/>
</dbReference>
<dbReference type="EMBL" id="UYWX01007788">
    <property type="protein sequence ID" value="VDM27123.1"/>
    <property type="molecule type" value="Genomic_DNA"/>
</dbReference>
<dbReference type="GO" id="GO:0008270">
    <property type="term" value="F:zinc ion binding"/>
    <property type="evidence" value="ECO:0007669"/>
    <property type="project" value="InterPro"/>
</dbReference>
<dbReference type="AlphaFoldDB" id="A0A0R3WXN3"/>
<reference evidence="2 3" key="2">
    <citation type="submission" date="2018-11" db="EMBL/GenBank/DDBJ databases">
        <authorList>
            <consortium name="Pathogen Informatics"/>
        </authorList>
    </citation>
    <scope>NUCLEOTIDE SEQUENCE [LARGE SCALE GENOMIC DNA]</scope>
</reference>
<protein>
    <submittedName>
        <fullName evidence="4">PMI_typeI_cat domain-containing protein</fullName>
    </submittedName>
</protein>
<dbReference type="SUPFAM" id="SSF51182">
    <property type="entry name" value="RmlC-like cupins"/>
    <property type="match status" value="1"/>
</dbReference>
<evidence type="ECO:0000259" key="1">
    <source>
        <dbReference type="Pfam" id="PF20511"/>
    </source>
</evidence>
<sequence length="105" mass="11845">MAARLHAEQPDVYKDDNHKPEMAIALTDFEALLGFRPLHQIISFIQAFPELAELTTLKSPSTTDEKKEGQPLSIKQLYSNLMRSSPEEVESTIKSLVNRFTTGLK</sequence>
<dbReference type="InterPro" id="IPR016305">
    <property type="entry name" value="Mannose-6-P_Isomerase"/>
</dbReference>
<dbReference type="Proteomes" id="UP000274429">
    <property type="component" value="Unassembled WGS sequence"/>
</dbReference>
<dbReference type="GO" id="GO:0009298">
    <property type="term" value="P:GDP-mannose biosynthetic process"/>
    <property type="evidence" value="ECO:0007669"/>
    <property type="project" value="UniProtKB-UniPathway"/>
</dbReference>
<name>A0A0R3WXN3_HYDTA</name>
<dbReference type="GO" id="GO:0005829">
    <property type="term" value="C:cytosol"/>
    <property type="evidence" value="ECO:0007669"/>
    <property type="project" value="TreeGrafter"/>
</dbReference>
<evidence type="ECO:0000313" key="3">
    <source>
        <dbReference type="Proteomes" id="UP000274429"/>
    </source>
</evidence>
<proteinExistence type="predicted"/>
<dbReference type="STRING" id="6205.A0A0R3WXN3"/>
<dbReference type="PANTHER" id="PTHR10309:SF0">
    <property type="entry name" value="MANNOSE-6-PHOSPHATE ISOMERASE"/>
    <property type="match status" value="1"/>
</dbReference>
<dbReference type="WBParaSite" id="TTAC_0000552301-mRNA-1">
    <property type="protein sequence ID" value="TTAC_0000552301-mRNA-1"/>
    <property type="gene ID" value="TTAC_0000552301"/>
</dbReference>
<dbReference type="UniPathway" id="UPA00126">
    <property type="reaction ID" value="UER00423"/>
</dbReference>
<dbReference type="InterPro" id="IPR011051">
    <property type="entry name" value="RmlC_Cupin_sf"/>
</dbReference>
<dbReference type="PANTHER" id="PTHR10309">
    <property type="entry name" value="MANNOSE-6-PHOSPHATE ISOMERASE"/>
    <property type="match status" value="1"/>
</dbReference>
<reference evidence="4" key="1">
    <citation type="submission" date="2017-02" db="UniProtKB">
        <authorList>
            <consortium name="WormBaseParasite"/>
        </authorList>
    </citation>
    <scope>IDENTIFICATION</scope>
</reference>
<dbReference type="OrthoDB" id="6605218at2759"/>
<keyword evidence="3" id="KW-1185">Reference proteome</keyword>
<organism evidence="4">
    <name type="scientific">Hydatigena taeniaeformis</name>
    <name type="common">Feline tapeworm</name>
    <name type="synonym">Taenia taeniaeformis</name>
    <dbReference type="NCBI Taxonomy" id="6205"/>
    <lineage>
        <taxon>Eukaryota</taxon>
        <taxon>Metazoa</taxon>
        <taxon>Spiralia</taxon>
        <taxon>Lophotrochozoa</taxon>
        <taxon>Platyhelminthes</taxon>
        <taxon>Cestoda</taxon>
        <taxon>Eucestoda</taxon>
        <taxon>Cyclophyllidea</taxon>
        <taxon>Taeniidae</taxon>
        <taxon>Hydatigera</taxon>
    </lineage>
</organism>
<dbReference type="InterPro" id="IPR018050">
    <property type="entry name" value="Pmannose_isomerase-type1_CS"/>
</dbReference>
<dbReference type="PROSITE" id="PS00965">
    <property type="entry name" value="PMI_I_1"/>
    <property type="match status" value="1"/>
</dbReference>